<dbReference type="PANTHER" id="PTHR10073:SF12">
    <property type="entry name" value="DNA MISMATCH REPAIR PROTEIN MLH1"/>
    <property type="match status" value="1"/>
</dbReference>
<accession>M1LUP3</accession>
<keyword evidence="4 5" id="KW-0234">DNA repair</keyword>
<protein>
    <recommendedName>
        <fullName evidence="2 5">DNA mismatch repair protein MutL</fullName>
    </recommendedName>
</protein>
<dbReference type="GO" id="GO:0006298">
    <property type="term" value="P:mismatch repair"/>
    <property type="evidence" value="ECO:0007669"/>
    <property type="project" value="UniProtKB-UniRule"/>
</dbReference>
<dbReference type="Gene3D" id="3.30.230.10">
    <property type="match status" value="1"/>
</dbReference>
<dbReference type="GO" id="GO:0005524">
    <property type="term" value="F:ATP binding"/>
    <property type="evidence" value="ECO:0007669"/>
    <property type="project" value="InterPro"/>
</dbReference>
<dbReference type="FunFam" id="3.30.565.10:FF:000003">
    <property type="entry name" value="DNA mismatch repair endonuclease MutL"/>
    <property type="match status" value="1"/>
</dbReference>
<dbReference type="SMART" id="SM00853">
    <property type="entry name" value="MutL_C"/>
    <property type="match status" value="1"/>
</dbReference>
<comment type="similarity">
    <text evidence="1 5">Belongs to the DNA mismatch repair MutL/HexB family.</text>
</comment>
<dbReference type="InterPro" id="IPR002099">
    <property type="entry name" value="MutL/Mlh/PMS"/>
</dbReference>
<dbReference type="InterPro" id="IPR020667">
    <property type="entry name" value="DNA_mismatch_repair_MutL"/>
</dbReference>
<dbReference type="GO" id="GO:0016887">
    <property type="term" value="F:ATP hydrolysis activity"/>
    <property type="evidence" value="ECO:0007669"/>
    <property type="project" value="InterPro"/>
</dbReference>
<dbReference type="HOGENOM" id="CLU_004131_4_2_4"/>
<gene>
    <name evidence="5" type="primary">mutL</name>
    <name evidence="8" type="ORF">ST1E_0959</name>
</gene>
<dbReference type="SUPFAM" id="SSF55874">
    <property type="entry name" value="ATPase domain of HSP90 chaperone/DNA topoisomerase II/histidine kinase"/>
    <property type="match status" value="1"/>
</dbReference>
<organism evidence="8 9">
    <name type="scientific">Candidatus Kinetoplastidibacterium galati TCC219</name>
    <dbReference type="NCBI Taxonomy" id="1208921"/>
    <lineage>
        <taxon>Bacteria</taxon>
        <taxon>Pseudomonadati</taxon>
        <taxon>Pseudomonadota</taxon>
        <taxon>Betaproteobacteria</taxon>
        <taxon>Candidatus Kinetoplastidibacterium</taxon>
    </lineage>
</organism>
<dbReference type="SMART" id="SM01340">
    <property type="entry name" value="DNA_mis_repair"/>
    <property type="match status" value="1"/>
</dbReference>
<dbReference type="InterPro" id="IPR014721">
    <property type="entry name" value="Ribsml_uS5_D2-typ_fold_subgr"/>
</dbReference>
<evidence type="ECO:0000259" key="6">
    <source>
        <dbReference type="SMART" id="SM00853"/>
    </source>
</evidence>
<dbReference type="InterPro" id="IPR020568">
    <property type="entry name" value="Ribosomal_Su5_D2-typ_SF"/>
</dbReference>
<dbReference type="Proteomes" id="UP000011658">
    <property type="component" value="Chromosome"/>
</dbReference>
<keyword evidence="3 5" id="KW-0227">DNA damage</keyword>
<dbReference type="Pfam" id="PF08676">
    <property type="entry name" value="MutL_C"/>
    <property type="match status" value="1"/>
</dbReference>
<dbReference type="NCBIfam" id="TIGR00585">
    <property type="entry name" value="mutl"/>
    <property type="match status" value="1"/>
</dbReference>
<evidence type="ECO:0000256" key="2">
    <source>
        <dbReference type="ARBA" id="ARBA00021975"/>
    </source>
</evidence>
<feature type="domain" description="MutL C-terminal dimerisation" evidence="6">
    <location>
        <begin position="386"/>
        <end position="529"/>
    </location>
</feature>
<dbReference type="InterPro" id="IPR013507">
    <property type="entry name" value="DNA_mismatch_S5_2-like"/>
</dbReference>
<evidence type="ECO:0000256" key="1">
    <source>
        <dbReference type="ARBA" id="ARBA00006082"/>
    </source>
</evidence>
<sequence>MYNNRPILQLPDYLINQIAAGEIIERPSSIIKELLENSIDANSMNIEIYIDGGGIKNITVIDDGMGIPHNELSLSLQRHTTNKIYNLSDLRNITSMGFRGEALASISSITRLEIISRTKKDNHAWQVSNTDFLVKPWQGKVGTIVSANQIFDNIPARRKFLRSEYTELAHCITAVENIALAHPKISFKIYNKNQIVKQFLKTDYEQRIYDILGKKIQENSIKVSMSNEIMEISGILSNNADINHKHNYRYLYVNKRYIHDRIITHAIKTAYSDISYGRQPPSFIIFLNVDPDSIDINVHPTKNEIRFLTGNVVYQFVLKAINNAISSFSIKDIVAHKEKSDNQEESINRVPEQVSMDYTYSNTESLELLTVSEDVNDNKEHPLGLAIAQLHGTYILAQNSSGLIIVDMHAAHERIIYEELKDSFKSRKIQTQKLLSPIISRTKEKLVQLLEEYEEWFNMLGFEIKPYTPDSIAIYCIPSLLSGHDVDNLAIDMLEELSSMGHSILIEEYSNRIISTIACHCSVRANRKLHINEMNALLRKMETTRRSNQCNHGRPTWLYWSLKHIDKMFLRGQ</sequence>
<dbReference type="EMBL" id="CP003806">
    <property type="protein sequence ID" value="AGF49257.1"/>
    <property type="molecule type" value="Genomic_DNA"/>
</dbReference>
<evidence type="ECO:0000313" key="9">
    <source>
        <dbReference type="Proteomes" id="UP000011658"/>
    </source>
</evidence>
<dbReference type="SUPFAM" id="SSF118116">
    <property type="entry name" value="DNA mismatch repair protein MutL"/>
    <property type="match status" value="1"/>
</dbReference>
<dbReference type="eggNOG" id="COG0323">
    <property type="taxonomic scope" value="Bacteria"/>
</dbReference>
<evidence type="ECO:0000256" key="3">
    <source>
        <dbReference type="ARBA" id="ARBA00022763"/>
    </source>
</evidence>
<dbReference type="Gene3D" id="3.30.565.10">
    <property type="entry name" value="Histidine kinase-like ATPase, C-terminal domain"/>
    <property type="match status" value="1"/>
</dbReference>
<dbReference type="KEGG" id="kga:ST1E_0959"/>
<dbReference type="PROSITE" id="PS00058">
    <property type="entry name" value="DNA_MISMATCH_REPAIR_1"/>
    <property type="match status" value="1"/>
</dbReference>
<dbReference type="InterPro" id="IPR042120">
    <property type="entry name" value="MutL_C_dimsub"/>
</dbReference>
<proteinExistence type="inferred from homology"/>
<dbReference type="Pfam" id="PF13589">
    <property type="entry name" value="HATPase_c_3"/>
    <property type="match status" value="1"/>
</dbReference>
<dbReference type="InterPro" id="IPR038973">
    <property type="entry name" value="MutL/Mlh/Pms-like"/>
</dbReference>
<dbReference type="InterPro" id="IPR036890">
    <property type="entry name" value="HATPase_C_sf"/>
</dbReference>
<dbReference type="InterPro" id="IPR042121">
    <property type="entry name" value="MutL_C_regsub"/>
</dbReference>
<evidence type="ECO:0000259" key="7">
    <source>
        <dbReference type="SMART" id="SM01340"/>
    </source>
</evidence>
<dbReference type="AlphaFoldDB" id="M1LUP3"/>
<dbReference type="InterPro" id="IPR014790">
    <property type="entry name" value="MutL_C"/>
</dbReference>
<dbReference type="GO" id="GO:0140664">
    <property type="term" value="F:ATP-dependent DNA damage sensor activity"/>
    <property type="evidence" value="ECO:0007669"/>
    <property type="project" value="InterPro"/>
</dbReference>
<reference evidence="8 9" key="1">
    <citation type="journal article" date="2013" name="Genome Biol. Evol.">
        <title>Genome evolution and phylogenomic analysis of candidatus kinetoplastibacterium, the betaproteobacterial endosymbionts of strigomonas and angomonas.</title>
        <authorList>
            <person name="Alves J.M."/>
            <person name="Serrano M.G."/>
            <person name="Maia da Silva F."/>
            <person name="Voegtly L.J."/>
            <person name="Matveyev A.V."/>
            <person name="Teixeira M.M."/>
            <person name="Camargo E.P."/>
            <person name="Buck G.A."/>
        </authorList>
    </citation>
    <scope>NUCLEOTIDE SEQUENCE [LARGE SCALE GENOMIC DNA]</scope>
    <source>
        <strain evidence="8 9">TCC219</strain>
    </source>
</reference>
<dbReference type="CDD" id="cd16926">
    <property type="entry name" value="HATPase_MutL-MLH-PMS-like"/>
    <property type="match status" value="1"/>
</dbReference>
<evidence type="ECO:0000313" key="8">
    <source>
        <dbReference type="EMBL" id="AGF49257.1"/>
    </source>
</evidence>
<dbReference type="Pfam" id="PF01119">
    <property type="entry name" value="DNA_mis_repair"/>
    <property type="match status" value="1"/>
</dbReference>
<dbReference type="SUPFAM" id="SSF54211">
    <property type="entry name" value="Ribosomal protein S5 domain 2-like"/>
    <property type="match status" value="1"/>
</dbReference>
<dbReference type="Gene3D" id="3.30.1370.100">
    <property type="entry name" value="MutL, C-terminal domain, regulatory subdomain"/>
    <property type="match status" value="1"/>
</dbReference>
<dbReference type="HAMAP" id="MF_00149">
    <property type="entry name" value="DNA_mis_repair"/>
    <property type="match status" value="1"/>
</dbReference>
<dbReference type="InterPro" id="IPR014762">
    <property type="entry name" value="DNA_mismatch_repair_CS"/>
</dbReference>
<dbReference type="Gene3D" id="3.30.1540.20">
    <property type="entry name" value="MutL, C-terminal domain, dimerisation subdomain"/>
    <property type="match status" value="1"/>
</dbReference>
<keyword evidence="9" id="KW-1185">Reference proteome</keyword>
<evidence type="ECO:0000256" key="4">
    <source>
        <dbReference type="ARBA" id="ARBA00023204"/>
    </source>
</evidence>
<name>M1LUP3_9PROT</name>
<dbReference type="GO" id="GO:0032300">
    <property type="term" value="C:mismatch repair complex"/>
    <property type="evidence" value="ECO:0007669"/>
    <property type="project" value="InterPro"/>
</dbReference>
<comment type="function">
    <text evidence="5">This protein is involved in the repair of mismatches in DNA. It is required for dam-dependent methyl-directed DNA mismatch repair. May act as a 'molecular matchmaker', a protein that promotes the formation of a stable complex between two or more DNA-binding proteins in an ATP-dependent manner without itself being part of a final effector complex.</text>
</comment>
<dbReference type="OrthoDB" id="9763467at2"/>
<dbReference type="RefSeq" id="WP_015389741.1">
    <property type="nucleotide sequence ID" value="NC_020284.1"/>
</dbReference>
<dbReference type="PANTHER" id="PTHR10073">
    <property type="entry name" value="DNA MISMATCH REPAIR PROTEIN MLH, PMS, MUTL"/>
    <property type="match status" value="1"/>
</dbReference>
<dbReference type="PATRIC" id="fig|1208921.3.peg.549"/>
<dbReference type="InterPro" id="IPR037198">
    <property type="entry name" value="MutL_C_sf"/>
</dbReference>
<feature type="domain" description="DNA mismatch repair protein S5" evidence="7">
    <location>
        <begin position="208"/>
        <end position="326"/>
    </location>
</feature>
<evidence type="ECO:0000256" key="5">
    <source>
        <dbReference type="HAMAP-Rule" id="MF_00149"/>
    </source>
</evidence>
<dbReference type="STRING" id="1208921.ST1E_0959"/>
<dbReference type="GO" id="GO:0030983">
    <property type="term" value="F:mismatched DNA binding"/>
    <property type="evidence" value="ECO:0007669"/>
    <property type="project" value="InterPro"/>
</dbReference>